<dbReference type="RefSeq" id="XP_013427966.1">
    <property type="nucleotide sequence ID" value="XM_013572512.1"/>
</dbReference>
<feature type="compositionally biased region" description="Basic and acidic residues" evidence="2">
    <location>
        <begin position="498"/>
        <end position="509"/>
    </location>
</feature>
<dbReference type="Pfam" id="PF00533">
    <property type="entry name" value="BRCT"/>
    <property type="match status" value="1"/>
</dbReference>
<feature type="compositionally biased region" description="Basic and acidic residues" evidence="2">
    <location>
        <begin position="208"/>
        <end position="220"/>
    </location>
</feature>
<evidence type="ECO:0000313" key="5">
    <source>
        <dbReference type="Proteomes" id="UP000027730"/>
    </source>
</evidence>
<dbReference type="SMART" id="SM00292">
    <property type="entry name" value="BRCT"/>
    <property type="match status" value="4"/>
</dbReference>
<keyword evidence="5" id="KW-1185">Reference proteome</keyword>
<sequence>LQGVVLCSTSLSQDLRDKLNDLSRSMGAVHRLDLTADVTHLIVGNIDTPKCRHTAKERPDIRVLKPEWIHAIRSSYMEDQDIDLDALDQEHRLPVFYNLHICVTGFEDIEERQHIIEKIRNNGAHYHGDLTREVSHLIVAKPKGAKYDRAKSWNIKTVSLKWLEESLDRAMALDESLYHPLMPLEDQGRGAFVRGYQRPPALGKRRRQESATEAKEDTGKRKMRRTTSAKLADHSQNMMTSFLSHGGEEASELVSDQWTDSNHIATPPRSATPPSRPKIASRHVSSEAGPVPRQEEPGLFSGLLCLLHGHDEKKAAKIDHVITSNEGRVSRSVEALRTAPDGDVHERKVLILPSDWTSVTKGSLPVVPPGTWLATEWWLERCIKNKTLIDPELDVLSQPHLGLPIDGFTDLSIATTGMGSDLLHIAKVVRLAGATYDEMLLPKTSILVVPSNVANSEKISYAAKHKIPVVSDAWLYESLENVRKMSFSDYVVTGRSRQPLDHRPLDRSSNRGTSAAPPQDQR</sequence>
<dbReference type="PROSITE" id="PS50172">
    <property type="entry name" value="BRCT"/>
    <property type="match status" value="4"/>
</dbReference>
<accession>A0A074WL11</accession>
<evidence type="ECO:0000256" key="2">
    <source>
        <dbReference type="SAM" id="MobiDB-lite"/>
    </source>
</evidence>
<dbReference type="EMBL" id="KL584708">
    <property type="protein sequence ID" value="KEQ73783.1"/>
    <property type="molecule type" value="Genomic_DNA"/>
</dbReference>
<feature type="region of interest" description="Disordered" evidence="2">
    <location>
        <begin position="260"/>
        <end position="295"/>
    </location>
</feature>
<feature type="region of interest" description="Disordered" evidence="2">
    <location>
        <begin position="195"/>
        <end position="235"/>
    </location>
</feature>
<name>A0A074WL11_9PEZI</name>
<dbReference type="GO" id="GO:0006270">
    <property type="term" value="P:DNA replication initiation"/>
    <property type="evidence" value="ECO:0007669"/>
    <property type="project" value="TreeGrafter"/>
</dbReference>
<evidence type="ECO:0000256" key="1">
    <source>
        <dbReference type="ARBA" id="ARBA00022737"/>
    </source>
</evidence>
<feature type="domain" description="BRCT" evidence="3">
    <location>
        <begin position="295"/>
        <end position="396"/>
    </location>
</feature>
<dbReference type="GO" id="GO:0007095">
    <property type="term" value="P:mitotic G2 DNA damage checkpoint signaling"/>
    <property type="evidence" value="ECO:0007669"/>
    <property type="project" value="TreeGrafter"/>
</dbReference>
<dbReference type="InterPro" id="IPR036420">
    <property type="entry name" value="BRCT_dom_sf"/>
</dbReference>
<evidence type="ECO:0000313" key="4">
    <source>
        <dbReference type="EMBL" id="KEQ73783.1"/>
    </source>
</evidence>
<dbReference type="PANTHER" id="PTHR13561:SF20">
    <property type="entry name" value="DNA TOPOISOMERASE 2-BINDING PROTEIN 1"/>
    <property type="match status" value="1"/>
</dbReference>
<dbReference type="STRING" id="1043004.A0A074WL11"/>
<reference evidence="4 5" key="1">
    <citation type="journal article" date="2014" name="BMC Genomics">
        <title>Genome sequencing of four Aureobasidium pullulans varieties: biotechnological potential, stress tolerance, and description of new species.</title>
        <authorList>
            <person name="Gostin Ar C."/>
            <person name="Ohm R.A."/>
            <person name="Kogej T."/>
            <person name="Sonjak S."/>
            <person name="Turk M."/>
            <person name="Zajc J."/>
            <person name="Zalar P."/>
            <person name="Grube M."/>
            <person name="Sun H."/>
            <person name="Han J."/>
            <person name="Sharma A."/>
            <person name="Chiniquy J."/>
            <person name="Ngan C.Y."/>
            <person name="Lipzen A."/>
            <person name="Barry K."/>
            <person name="Grigoriev I.V."/>
            <person name="Gunde-Cimerman N."/>
        </authorList>
    </citation>
    <scope>NUCLEOTIDE SEQUENCE [LARGE SCALE GENOMIC DNA]</scope>
    <source>
        <strain evidence="4 5">CBS 147.97</strain>
    </source>
</reference>
<organism evidence="4 5">
    <name type="scientific">Aureobasidium namibiae CBS 147.97</name>
    <dbReference type="NCBI Taxonomy" id="1043004"/>
    <lineage>
        <taxon>Eukaryota</taxon>
        <taxon>Fungi</taxon>
        <taxon>Dikarya</taxon>
        <taxon>Ascomycota</taxon>
        <taxon>Pezizomycotina</taxon>
        <taxon>Dothideomycetes</taxon>
        <taxon>Dothideomycetidae</taxon>
        <taxon>Dothideales</taxon>
        <taxon>Saccotheciaceae</taxon>
        <taxon>Aureobasidium</taxon>
    </lineage>
</organism>
<dbReference type="GeneID" id="25410268"/>
<dbReference type="InterPro" id="IPR059215">
    <property type="entry name" value="BRCT2_TopBP1-like"/>
</dbReference>
<dbReference type="Proteomes" id="UP000027730">
    <property type="component" value="Unassembled WGS sequence"/>
</dbReference>
<feature type="domain" description="BRCT" evidence="3">
    <location>
        <begin position="1"/>
        <end position="69"/>
    </location>
</feature>
<dbReference type="OrthoDB" id="251770at2759"/>
<dbReference type="InterPro" id="IPR001357">
    <property type="entry name" value="BRCT_dom"/>
</dbReference>
<feature type="non-terminal residue" evidence="4">
    <location>
        <position position="1"/>
    </location>
</feature>
<dbReference type="GO" id="GO:0033314">
    <property type="term" value="P:mitotic DNA replication checkpoint signaling"/>
    <property type="evidence" value="ECO:0007669"/>
    <property type="project" value="TreeGrafter"/>
</dbReference>
<feature type="domain" description="BRCT" evidence="3">
    <location>
        <begin position="408"/>
        <end position="492"/>
    </location>
</feature>
<evidence type="ECO:0000259" key="3">
    <source>
        <dbReference type="PROSITE" id="PS50172"/>
    </source>
</evidence>
<dbReference type="PANTHER" id="PTHR13561">
    <property type="entry name" value="DNA REPLICATION REGULATOR DPB11-RELATED"/>
    <property type="match status" value="1"/>
</dbReference>
<proteinExistence type="predicted"/>
<dbReference type="Pfam" id="PF12738">
    <property type="entry name" value="PTCB-BRCT"/>
    <property type="match status" value="2"/>
</dbReference>
<gene>
    <name evidence="4" type="ORF">M436DRAFT_45096</name>
</gene>
<protein>
    <recommendedName>
        <fullName evidence="3">BRCT domain-containing protein</fullName>
    </recommendedName>
</protein>
<keyword evidence="1" id="KW-0677">Repeat</keyword>
<dbReference type="HOGENOM" id="CLU_039081_0_0_1"/>
<dbReference type="CDD" id="cd17723">
    <property type="entry name" value="BRCT_Rad4_rpt4"/>
    <property type="match status" value="1"/>
</dbReference>
<dbReference type="CDD" id="cd17731">
    <property type="entry name" value="BRCT_TopBP1_rpt2_like"/>
    <property type="match status" value="1"/>
</dbReference>
<feature type="region of interest" description="Disordered" evidence="2">
    <location>
        <begin position="498"/>
        <end position="522"/>
    </location>
</feature>
<dbReference type="Gene3D" id="3.40.50.10190">
    <property type="entry name" value="BRCT domain"/>
    <property type="match status" value="4"/>
</dbReference>
<dbReference type="AlphaFoldDB" id="A0A074WL11"/>
<dbReference type="SUPFAM" id="SSF52113">
    <property type="entry name" value="BRCT domain"/>
    <property type="match status" value="3"/>
</dbReference>
<feature type="domain" description="BRCT" evidence="3">
    <location>
        <begin position="91"/>
        <end position="180"/>
    </location>
</feature>